<reference evidence="1" key="1">
    <citation type="submission" date="2025-08" db="UniProtKB">
        <authorList>
            <consortium name="Ensembl"/>
        </authorList>
    </citation>
    <scope>IDENTIFICATION</scope>
</reference>
<evidence type="ECO:0000313" key="2">
    <source>
        <dbReference type="Proteomes" id="UP000694426"/>
    </source>
</evidence>
<dbReference type="Ensembl" id="ENSABRT00000036176.1">
    <property type="protein sequence ID" value="ENSABRP00000025836.1"/>
    <property type="gene ID" value="ENSABRG00000021657.1"/>
</dbReference>
<reference evidence="1" key="2">
    <citation type="submission" date="2025-09" db="UniProtKB">
        <authorList>
            <consortium name="Ensembl"/>
        </authorList>
    </citation>
    <scope>IDENTIFICATION</scope>
</reference>
<protein>
    <submittedName>
        <fullName evidence="1">Uncharacterized protein</fullName>
    </submittedName>
</protein>
<accession>A0A8B9CXY2</accession>
<keyword evidence="2" id="KW-1185">Reference proteome</keyword>
<name>A0A8B9CXY2_9AVES</name>
<organism evidence="1 2">
    <name type="scientific">Anser brachyrhynchus</name>
    <name type="common">Pink-footed goose</name>
    <dbReference type="NCBI Taxonomy" id="132585"/>
    <lineage>
        <taxon>Eukaryota</taxon>
        <taxon>Metazoa</taxon>
        <taxon>Chordata</taxon>
        <taxon>Craniata</taxon>
        <taxon>Vertebrata</taxon>
        <taxon>Euteleostomi</taxon>
        <taxon>Archelosauria</taxon>
        <taxon>Archosauria</taxon>
        <taxon>Dinosauria</taxon>
        <taxon>Saurischia</taxon>
        <taxon>Theropoda</taxon>
        <taxon>Coelurosauria</taxon>
        <taxon>Aves</taxon>
        <taxon>Neognathae</taxon>
        <taxon>Galloanserae</taxon>
        <taxon>Anseriformes</taxon>
        <taxon>Anatidae</taxon>
        <taxon>Anserinae</taxon>
        <taxon>Anser</taxon>
    </lineage>
</organism>
<dbReference type="AlphaFoldDB" id="A0A8B9CXY2"/>
<sequence length="71" mass="7473">MIHANCPYCSAPRSRQELWAGPCPQHGARSVPGGHRGGCELMAKPRAGTGQDLLPCTPLLHAEQPAGTQNS</sequence>
<evidence type="ECO:0000313" key="1">
    <source>
        <dbReference type="Ensembl" id="ENSABRP00000025836.1"/>
    </source>
</evidence>
<proteinExistence type="predicted"/>
<dbReference type="Proteomes" id="UP000694426">
    <property type="component" value="Unplaced"/>
</dbReference>